<dbReference type="Proteomes" id="UP000780801">
    <property type="component" value="Unassembled WGS sequence"/>
</dbReference>
<evidence type="ECO:0000313" key="2">
    <source>
        <dbReference type="EMBL" id="KAF9582272.1"/>
    </source>
</evidence>
<evidence type="ECO:0000256" key="1">
    <source>
        <dbReference type="SAM" id="MobiDB-lite"/>
    </source>
</evidence>
<dbReference type="EMBL" id="JAABOA010001113">
    <property type="protein sequence ID" value="KAF9582272.1"/>
    <property type="molecule type" value="Genomic_DNA"/>
</dbReference>
<evidence type="ECO:0000313" key="3">
    <source>
        <dbReference type="Proteomes" id="UP000780801"/>
    </source>
</evidence>
<feature type="compositionally biased region" description="Low complexity" evidence="1">
    <location>
        <begin position="1"/>
        <end position="12"/>
    </location>
</feature>
<feature type="compositionally biased region" description="Basic and acidic residues" evidence="1">
    <location>
        <begin position="224"/>
        <end position="241"/>
    </location>
</feature>
<accession>A0A9P6FVN6</accession>
<organism evidence="2 3">
    <name type="scientific">Lunasporangiospora selenospora</name>
    <dbReference type="NCBI Taxonomy" id="979761"/>
    <lineage>
        <taxon>Eukaryota</taxon>
        <taxon>Fungi</taxon>
        <taxon>Fungi incertae sedis</taxon>
        <taxon>Mucoromycota</taxon>
        <taxon>Mortierellomycotina</taxon>
        <taxon>Mortierellomycetes</taxon>
        <taxon>Mortierellales</taxon>
        <taxon>Mortierellaceae</taxon>
        <taxon>Lunasporangiospora</taxon>
    </lineage>
</organism>
<feature type="region of interest" description="Disordered" evidence="1">
    <location>
        <begin position="176"/>
        <end position="241"/>
    </location>
</feature>
<dbReference type="OrthoDB" id="21470at2759"/>
<feature type="compositionally biased region" description="Low complexity" evidence="1">
    <location>
        <begin position="142"/>
        <end position="154"/>
    </location>
</feature>
<sequence>MNASQPPSSWGGPAPPPPGPMLTGSQQQQQSMNPPTHPHQPQHSMPAQRAFRDALSKELPAGLMVSKIESEATYYEPMPAEVQVPVKRDEIKCAKLLAGLDEFLKETQAVATITASATEATDSNSSIETEPHPTIAVESKDASASTATETTKATNGPEKTLALEGWQPGFLDAFFKNEDGPMKTRRHRHFGRRTGGSMSPSQSPLPHKSRAHHRGDAESDDFGDNYRDKKRDDDEGGARGKMDRIAAEGGDHVGMDLIDIVAGAAVEEEATIAVNGIAARLHPFRARALDREAVGAVERMGDTLVLGADRDLGLAHGLDLDPDPGLDPGPDPYPGHDPGVTRFLESMGGMVAIVVLVVIVAEGVEA</sequence>
<feature type="compositionally biased region" description="Basic residues" evidence="1">
    <location>
        <begin position="183"/>
        <end position="192"/>
    </location>
</feature>
<comment type="caution">
    <text evidence="2">The sequence shown here is derived from an EMBL/GenBank/DDBJ whole genome shotgun (WGS) entry which is preliminary data.</text>
</comment>
<reference evidence="2" key="1">
    <citation type="journal article" date="2020" name="Fungal Divers.">
        <title>Resolving the Mortierellaceae phylogeny through synthesis of multi-gene phylogenetics and phylogenomics.</title>
        <authorList>
            <person name="Vandepol N."/>
            <person name="Liber J."/>
            <person name="Desiro A."/>
            <person name="Na H."/>
            <person name="Kennedy M."/>
            <person name="Barry K."/>
            <person name="Grigoriev I.V."/>
            <person name="Miller A.N."/>
            <person name="O'Donnell K."/>
            <person name="Stajich J.E."/>
            <person name="Bonito G."/>
        </authorList>
    </citation>
    <scope>NUCLEOTIDE SEQUENCE</scope>
    <source>
        <strain evidence="2">KOD1015</strain>
    </source>
</reference>
<name>A0A9P6FVN6_9FUNG</name>
<feature type="region of interest" description="Disordered" evidence="1">
    <location>
        <begin position="136"/>
        <end position="160"/>
    </location>
</feature>
<keyword evidence="3" id="KW-1185">Reference proteome</keyword>
<feature type="region of interest" description="Disordered" evidence="1">
    <location>
        <begin position="1"/>
        <end position="56"/>
    </location>
</feature>
<proteinExistence type="predicted"/>
<gene>
    <name evidence="2" type="ORF">BGW38_000425</name>
</gene>
<dbReference type="AlphaFoldDB" id="A0A9P6FVN6"/>
<protein>
    <submittedName>
        <fullName evidence="2">Uncharacterized protein</fullName>
    </submittedName>
</protein>
<feature type="compositionally biased region" description="Polar residues" evidence="1">
    <location>
        <begin position="23"/>
        <end position="45"/>
    </location>
</feature>